<dbReference type="PANTHER" id="PTHR35692">
    <property type="entry name" value="F26F24.11"/>
    <property type="match status" value="1"/>
</dbReference>
<proteinExistence type="predicted"/>
<feature type="transmembrane region" description="Helical" evidence="1">
    <location>
        <begin position="116"/>
        <end position="142"/>
    </location>
</feature>
<sequence>MMRFYDLSDTDNDSAIEEIISQAQDAVVLDQVSTINSSAFTDDSLLPSHLETRFRNLKSFPPTKPKPNTIAKARTFSSNLSSANPQSPNFSPPNRTQILGTPLRTRKIVSEKKLKMGLFLFLLLHPCLLLLLPLTIFLLTVAERGRESLRFSWRQPLLRRGTGRGTTMASKTATRVGLVCFVFNLCCNYICFRVFI</sequence>
<reference evidence="2" key="1">
    <citation type="submission" date="2014-07" db="EMBL/GenBank/DDBJ databases">
        <title>Identification of a novel salt tolerance gene in wild soybean by whole-genome sequencing.</title>
        <authorList>
            <person name="Lam H.-M."/>
            <person name="Qi X."/>
            <person name="Li M.-W."/>
            <person name="Liu X."/>
            <person name="Xie M."/>
            <person name="Ni M."/>
            <person name="Xu X."/>
        </authorList>
    </citation>
    <scope>NUCLEOTIDE SEQUENCE [LARGE SCALE GENOMIC DNA]</scope>
    <source>
        <tissue evidence="2">Root</tissue>
    </source>
</reference>
<dbReference type="EMBL" id="KN651460">
    <property type="protein sequence ID" value="KHN30785.1"/>
    <property type="molecule type" value="Genomic_DNA"/>
</dbReference>
<evidence type="ECO:0000313" key="2">
    <source>
        <dbReference type="EMBL" id="KHN30785.1"/>
    </source>
</evidence>
<keyword evidence="1" id="KW-0472">Membrane</keyword>
<dbReference type="Proteomes" id="UP000053555">
    <property type="component" value="Unassembled WGS sequence"/>
</dbReference>
<name>A0A0B2RBP8_GLYSO</name>
<organism evidence="2">
    <name type="scientific">Glycine soja</name>
    <name type="common">Wild soybean</name>
    <dbReference type="NCBI Taxonomy" id="3848"/>
    <lineage>
        <taxon>Eukaryota</taxon>
        <taxon>Viridiplantae</taxon>
        <taxon>Streptophyta</taxon>
        <taxon>Embryophyta</taxon>
        <taxon>Tracheophyta</taxon>
        <taxon>Spermatophyta</taxon>
        <taxon>Magnoliopsida</taxon>
        <taxon>eudicotyledons</taxon>
        <taxon>Gunneridae</taxon>
        <taxon>Pentapetalae</taxon>
        <taxon>rosids</taxon>
        <taxon>fabids</taxon>
        <taxon>Fabales</taxon>
        <taxon>Fabaceae</taxon>
        <taxon>Papilionoideae</taxon>
        <taxon>50 kb inversion clade</taxon>
        <taxon>NPAAA clade</taxon>
        <taxon>indigoferoid/millettioid clade</taxon>
        <taxon>Phaseoleae</taxon>
        <taxon>Glycine</taxon>
        <taxon>Glycine subgen. Soja</taxon>
    </lineage>
</organism>
<accession>A0A0B2RBP8</accession>
<gene>
    <name evidence="2" type="ORF">glysoja_039723</name>
</gene>
<keyword evidence="1" id="KW-1133">Transmembrane helix</keyword>
<dbReference type="AlphaFoldDB" id="A0A0B2RBP8"/>
<dbReference type="PANTHER" id="PTHR35692:SF1">
    <property type="entry name" value="F26F24.11"/>
    <property type="match status" value="1"/>
</dbReference>
<evidence type="ECO:0000256" key="1">
    <source>
        <dbReference type="SAM" id="Phobius"/>
    </source>
</evidence>
<protein>
    <submittedName>
        <fullName evidence="2">Uncharacterized protein</fullName>
    </submittedName>
</protein>
<keyword evidence="1" id="KW-0812">Transmembrane</keyword>
<feature type="transmembrane region" description="Helical" evidence="1">
    <location>
        <begin position="176"/>
        <end position="195"/>
    </location>
</feature>